<feature type="transmembrane region" description="Helical" evidence="2">
    <location>
        <begin position="141"/>
        <end position="167"/>
    </location>
</feature>
<evidence type="ECO:0000313" key="3">
    <source>
        <dbReference type="EMBL" id="KAG1353933.1"/>
    </source>
</evidence>
<dbReference type="AlphaFoldDB" id="A0A8K0IDM7"/>
<feature type="region of interest" description="Disordered" evidence="1">
    <location>
        <begin position="1"/>
        <end position="57"/>
    </location>
</feature>
<dbReference type="EMBL" id="CM017878">
    <property type="protein sequence ID" value="KAG1353933.1"/>
    <property type="molecule type" value="Genomic_DNA"/>
</dbReference>
<evidence type="ECO:0000256" key="2">
    <source>
        <dbReference type="SAM" id="Phobius"/>
    </source>
</evidence>
<keyword evidence="2" id="KW-0472">Membrane</keyword>
<accession>A0A8K0IDM7</accession>
<keyword evidence="2" id="KW-1133">Transmembrane helix</keyword>
<organism evidence="3 4">
    <name type="scientific">Cocos nucifera</name>
    <name type="common">Coconut palm</name>
    <dbReference type="NCBI Taxonomy" id="13894"/>
    <lineage>
        <taxon>Eukaryota</taxon>
        <taxon>Viridiplantae</taxon>
        <taxon>Streptophyta</taxon>
        <taxon>Embryophyta</taxon>
        <taxon>Tracheophyta</taxon>
        <taxon>Spermatophyta</taxon>
        <taxon>Magnoliopsida</taxon>
        <taxon>Liliopsida</taxon>
        <taxon>Arecaceae</taxon>
        <taxon>Arecoideae</taxon>
        <taxon>Cocoseae</taxon>
        <taxon>Attaleinae</taxon>
        <taxon>Cocos</taxon>
    </lineage>
</organism>
<comment type="caution">
    <text evidence="3">The sequence shown here is derived from an EMBL/GenBank/DDBJ whole genome shotgun (WGS) entry which is preliminary data.</text>
</comment>
<sequence>MATKAPAMMPLRFVPPPSRPGVRSGRLPRRHPPPLQIPVQPTLRRRGGPPHLPPPHPQVLASIHFDCSVLLGPQWIPTSSPSSSSSSPPSSSDAPPSPSPPTPTGTARCRAMLTNFGLITILYSNCARTERQSNVKGILRFLSLILVSDVLRFVFFVHFSLCVIYRLGMAISAYHDLVESHAAAVTAEDPGDAGRAAGD</sequence>
<reference evidence="3" key="2">
    <citation type="submission" date="2019-07" db="EMBL/GenBank/DDBJ databases">
        <authorList>
            <person name="Yang Y."/>
            <person name="Bocs S."/>
            <person name="Baudouin L."/>
        </authorList>
    </citation>
    <scope>NUCLEOTIDE SEQUENCE</scope>
    <source>
        <tissue evidence="3">Spear leaf of Hainan Tall coconut</tissue>
    </source>
</reference>
<dbReference type="Proteomes" id="UP000797356">
    <property type="component" value="Chromosome 7"/>
</dbReference>
<keyword evidence="4" id="KW-1185">Reference proteome</keyword>
<keyword evidence="2" id="KW-0812">Transmembrane</keyword>
<evidence type="ECO:0000256" key="1">
    <source>
        <dbReference type="SAM" id="MobiDB-lite"/>
    </source>
</evidence>
<reference evidence="3" key="1">
    <citation type="journal article" date="2017" name="Gigascience">
        <title>The genome draft of coconut (Cocos nucifera).</title>
        <authorList>
            <person name="Xiao Y."/>
            <person name="Xu P."/>
            <person name="Fan H."/>
            <person name="Baudouin L."/>
            <person name="Xia W."/>
            <person name="Bocs S."/>
            <person name="Xu J."/>
            <person name="Li Q."/>
            <person name="Guo A."/>
            <person name="Zhou L."/>
            <person name="Li J."/>
            <person name="Wu Y."/>
            <person name="Ma Z."/>
            <person name="Armero A."/>
            <person name="Issali A.E."/>
            <person name="Liu N."/>
            <person name="Peng M."/>
            <person name="Yang Y."/>
        </authorList>
    </citation>
    <scope>NUCLEOTIDE SEQUENCE</scope>
    <source>
        <tissue evidence="3">Spear leaf of Hainan Tall coconut</tissue>
    </source>
</reference>
<proteinExistence type="predicted"/>
<name>A0A8K0IDM7_COCNU</name>
<evidence type="ECO:0000313" key="4">
    <source>
        <dbReference type="Proteomes" id="UP000797356"/>
    </source>
</evidence>
<feature type="compositionally biased region" description="Low complexity" evidence="1">
    <location>
        <begin position="78"/>
        <end position="94"/>
    </location>
</feature>
<protein>
    <submittedName>
        <fullName evidence="3">Uncharacterized protein</fullName>
    </submittedName>
</protein>
<feature type="region of interest" description="Disordered" evidence="1">
    <location>
        <begin position="78"/>
        <end position="106"/>
    </location>
</feature>
<gene>
    <name evidence="3" type="ORF">COCNU_07G000450</name>
</gene>